<feature type="compositionally biased region" description="Basic residues" evidence="2">
    <location>
        <begin position="501"/>
        <end position="511"/>
    </location>
</feature>
<protein>
    <submittedName>
        <fullName evidence="3">Uncharacterized protein</fullName>
    </submittedName>
</protein>
<name>A0AAF0IGT9_9EURO</name>
<feature type="coiled-coil region" evidence="1">
    <location>
        <begin position="347"/>
        <end position="374"/>
    </location>
</feature>
<feature type="region of interest" description="Disordered" evidence="2">
    <location>
        <begin position="88"/>
        <end position="117"/>
    </location>
</feature>
<keyword evidence="1" id="KW-0175">Coiled coil</keyword>
<dbReference type="Proteomes" id="UP001219355">
    <property type="component" value="Chromosome 1"/>
</dbReference>
<evidence type="ECO:0000313" key="3">
    <source>
        <dbReference type="EMBL" id="WEW56142.1"/>
    </source>
</evidence>
<evidence type="ECO:0000256" key="1">
    <source>
        <dbReference type="SAM" id="Coils"/>
    </source>
</evidence>
<evidence type="ECO:0000313" key="4">
    <source>
        <dbReference type="Proteomes" id="UP001219355"/>
    </source>
</evidence>
<gene>
    <name evidence="3" type="ORF">PRK78_001577</name>
</gene>
<reference evidence="3" key="1">
    <citation type="submission" date="2023-03" db="EMBL/GenBank/DDBJ databases">
        <title>Emydomyces testavorans Genome Sequence.</title>
        <authorList>
            <person name="Hoyer L."/>
        </authorList>
    </citation>
    <scope>NUCLEOTIDE SEQUENCE</scope>
    <source>
        <strain evidence="3">16-2883</strain>
    </source>
</reference>
<organism evidence="3 4">
    <name type="scientific">Emydomyces testavorans</name>
    <dbReference type="NCBI Taxonomy" id="2070801"/>
    <lineage>
        <taxon>Eukaryota</taxon>
        <taxon>Fungi</taxon>
        <taxon>Dikarya</taxon>
        <taxon>Ascomycota</taxon>
        <taxon>Pezizomycotina</taxon>
        <taxon>Eurotiomycetes</taxon>
        <taxon>Eurotiomycetidae</taxon>
        <taxon>Onygenales</taxon>
        <taxon>Nannizziopsiaceae</taxon>
        <taxon>Emydomyces</taxon>
    </lineage>
</organism>
<evidence type="ECO:0000256" key="2">
    <source>
        <dbReference type="SAM" id="MobiDB-lite"/>
    </source>
</evidence>
<feature type="region of interest" description="Disordered" evidence="2">
    <location>
        <begin position="1"/>
        <end position="26"/>
    </location>
</feature>
<feature type="region of interest" description="Disordered" evidence="2">
    <location>
        <begin position="400"/>
        <end position="436"/>
    </location>
</feature>
<proteinExistence type="predicted"/>
<feature type="compositionally biased region" description="Polar residues" evidence="2">
    <location>
        <begin position="400"/>
        <end position="433"/>
    </location>
</feature>
<keyword evidence="4" id="KW-1185">Reference proteome</keyword>
<dbReference type="AlphaFoldDB" id="A0AAF0IGT9"/>
<feature type="compositionally biased region" description="Basic and acidic residues" evidence="2">
    <location>
        <begin position="99"/>
        <end position="117"/>
    </location>
</feature>
<feature type="region of interest" description="Disordered" evidence="2">
    <location>
        <begin position="459"/>
        <end position="511"/>
    </location>
</feature>
<dbReference type="EMBL" id="CP120627">
    <property type="protein sequence ID" value="WEW56142.1"/>
    <property type="molecule type" value="Genomic_DNA"/>
</dbReference>
<sequence>MAPANEDENRPCSGHPANRSDIERERPEDNPFIAFRRYADEHVSSLLQSIIGLPSMIFPPSTNEWLIFDDEELNKAMKSWRRLADEEFNKPKNNNSSQRSHEYTDGRRLGDGEDWENHAAQDRPDPWRFRRHRYHNHAFPCTVFDAILDSHLPFGAFPFSSESSFLRGPSDAVTASWPLSYILLSPYSPLHLERQQQLDHKTRDHGLISWASSLLPTHDIEPSKEPCWRDAFEDLLRVENGKEILDRDTLITHKEESGKDWLAGMIERGSLGDGWEHVRRDGGRWDYFKYHYEDRFPPETNSKKGLRQQNREIENEKEEELTELDLYDAFLRDVNDDDDRVPKSPLLSIILETREKQRKELEELRKQWRAVNDRDHLHDDVSPELSNTTTELDHYERQFNSTSQGRAASNVQADTSIPSEPSADSSRVVSTVTTKEHRTLPDGTVRTKVVVNKRFADGREESVETEEISNKVQPHRINTDSGSSNGAAAIPETEASDPTGRNKRRGWFWSD</sequence>
<accession>A0AAF0IGT9</accession>